<dbReference type="GeneID" id="39867810"/>
<organism evidence="2 4">
    <name type="scientific">Plasmodium malariae</name>
    <dbReference type="NCBI Taxonomy" id="5858"/>
    <lineage>
        <taxon>Eukaryota</taxon>
        <taxon>Sar</taxon>
        <taxon>Alveolata</taxon>
        <taxon>Apicomplexa</taxon>
        <taxon>Aconoidasida</taxon>
        <taxon>Haemosporida</taxon>
        <taxon>Plasmodiidae</taxon>
        <taxon>Plasmodium</taxon>
        <taxon>Plasmodium (Plasmodium)</taxon>
    </lineage>
</organism>
<reference evidence="3 5" key="3">
    <citation type="submission" date="2016-06" db="EMBL/GenBank/DDBJ databases">
        <authorList>
            <consortium name="Pathogen Informatics"/>
        </authorList>
    </citation>
    <scope>NUCLEOTIDE SEQUENCE [LARGE SCALE GENOMIC DNA]</scope>
</reference>
<evidence type="ECO:0000313" key="5">
    <source>
        <dbReference type="Proteomes" id="UP000219813"/>
    </source>
</evidence>
<keyword evidence="5" id="KW-1185">Reference proteome</keyword>
<feature type="compositionally biased region" description="Basic and acidic residues" evidence="1">
    <location>
        <begin position="272"/>
        <end position="286"/>
    </location>
</feature>
<dbReference type="OMA" id="IHAYSKI"/>
<dbReference type="Proteomes" id="UP000219813">
    <property type="component" value="Chromosome 7"/>
</dbReference>
<sequence>MFYNYLARSPKISHTQICYIRSINRKKLLLKNYESRLDYFKERDISKWDEKGSTDWDKQDIKRNCRIDIRGKDGIDNIDGKVCIDGKIGINGKVDTVGKNGQISSFIFRKLGATFAGESSNFPSRMNIRILKSSFIKYEKKQKTRKTHFLKILNKKLACQKYTENHYMGGRIKLKKHKISRSDGNCSRVINHSNGSSNVVTNDYSLEDDSTEIFVDNPKIEKRYSRISLKLRGGEKNECNVHSYYDEVDKVVSKFSQGTKGAKISKIKNTTKDGDRYKEGKDNKDENFEEGTETDDSTSGSCILPSSEAMNNPNKFLNVLYMLIEGKKEINENIANELKNIYAHIIKTHKDLKMTFLLLYTMSKLLCINNLIKPLYDDIYKVQETELLSIILRVLINSYYYDKELVWFILNKIKDDIRLGTCSTLTISNTFYCYAILYKRNLINIENIPMGEIIQIIYNYYNLFSYIQLFEIVDIFQNFSFFKDYKIAITKVDKMIYKNVAKLFFIIGNYFINKDIIKSMSFKNVKKLIYSYAKNKMYHEKLFLHAFPFLLKQIKQYNEDIMKNKSYYNYYGAYDQELNEAKNLDDELKKNYVNKGKEKVTTTNIGPNSYGKNYTLCEDNCKRINDAIEQNTTNVTDILYAYSKFNMYIDELYNEILLFLQHLYKNMNCSNLSQCLVSLTKVNCNITILLSKISAEKFNANSNYMNFFKYCTPIDLMNFLLSFSKNLFAEKEVYNILADLLLMKEKIFSLQAADLVNIIHAYSKIYYLNKKLFITVDNIISSRLDNNSDYLLPEQAIKYLNSCAKLSYKNEKIIYKIIEIIHKGNFVNIKIFDLFKLLKSVKKLDLCFESLETHIKMIAPNITFDCSKYTNYYYKAVKDLHTRKKKWVW</sequence>
<feature type="region of interest" description="Disordered" evidence="1">
    <location>
        <begin position="272"/>
        <end position="300"/>
    </location>
</feature>
<dbReference type="RefSeq" id="XP_028860717.1">
    <property type="nucleotide sequence ID" value="XM_029003982.1"/>
</dbReference>
<accession>A0A1A8WNL0</accession>
<reference evidence="4" key="1">
    <citation type="submission" date="2016-05" db="EMBL/GenBank/DDBJ databases">
        <authorList>
            <person name="Naeem Raeece"/>
        </authorList>
    </citation>
    <scope>NUCLEOTIDE SEQUENCE [LARGE SCALE GENOMIC DNA]</scope>
</reference>
<evidence type="ECO:0000313" key="3">
    <source>
        <dbReference type="EMBL" id="SBT87785.1"/>
    </source>
</evidence>
<feature type="compositionally biased region" description="Acidic residues" evidence="1">
    <location>
        <begin position="287"/>
        <end position="296"/>
    </location>
</feature>
<evidence type="ECO:0000256" key="1">
    <source>
        <dbReference type="SAM" id="MobiDB-lite"/>
    </source>
</evidence>
<protein>
    <submittedName>
        <fullName evidence="2">Uncharacterized protein</fullName>
    </submittedName>
</protein>
<dbReference type="VEuPathDB" id="PlasmoDB:PmUG01_07024600"/>
<dbReference type="AlphaFoldDB" id="A0A1A8WNL0"/>
<dbReference type="OrthoDB" id="380741at2759"/>
<dbReference type="EMBL" id="LT594628">
    <property type="protein sequence ID" value="SBT87785.1"/>
    <property type="molecule type" value="Genomic_DNA"/>
</dbReference>
<dbReference type="KEGG" id="pmal:PMUG01_07024600"/>
<dbReference type="Proteomes" id="UP000078597">
    <property type="component" value="Unassembled WGS sequence"/>
</dbReference>
<proteinExistence type="predicted"/>
<evidence type="ECO:0000313" key="4">
    <source>
        <dbReference type="Proteomes" id="UP000078597"/>
    </source>
</evidence>
<dbReference type="EMBL" id="FLQW01002498">
    <property type="protein sequence ID" value="SBS93440.1"/>
    <property type="molecule type" value="Genomic_DNA"/>
</dbReference>
<name>A0A1A8WNL0_PLAMA</name>
<reference evidence="2" key="2">
    <citation type="submission" date="2016-05" db="EMBL/GenBank/DDBJ databases">
        <authorList>
            <person name="Lavstsen T."/>
            <person name="Jespersen J.S."/>
        </authorList>
    </citation>
    <scope>NUCLEOTIDE SEQUENCE [LARGE SCALE GENOMIC DNA]</scope>
</reference>
<evidence type="ECO:0000313" key="2">
    <source>
        <dbReference type="EMBL" id="SBS93440.1"/>
    </source>
</evidence>
<gene>
    <name evidence="3" type="primary">PmUG01_07024600</name>
    <name evidence="2" type="ORF">PMALA_039660</name>
    <name evidence="3" type="ORF">PMUG01_07024600</name>
</gene>